<dbReference type="AlphaFoldDB" id="A0A484KAR7"/>
<dbReference type="Proteomes" id="UP000595140">
    <property type="component" value="Unassembled WGS sequence"/>
</dbReference>
<accession>A0A484KAR7</accession>
<evidence type="ECO:0000313" key="2">
    <source>
        <dbReference type="Proteomes" id="UP000595140"/>
    </source>
</evidence>
<organism evidence="1 2">
    <name type="scientific">Cuscuta campestris</name>
    <dbReference type="NCBI Taxonomy" id="132261"/>
    <lineage>
        <taxon>Eukaryota</taxon>
        <taxon>Viridiplantae</taxon>
        <taxon>Streptophyta</taxon>
        <taxon>Embryophyta</taxon>
        <taxon>Tracheophyta</taxon>
        <taxon>Spermatophyta</taxon>
        <taxon>Magnoliopsida</taxon>
        <taxon>eudicotyledons</taxon>
        <taxon>Gunneridae</taxon>
        <taxon>Pentapetalae</taxon>
        <taxon>asterids</taxon>
        <taxon>lamiids</taxon>
        <taxon>Solanales</taxon>
        <taxon>Convolvulaceae</taxon>
        <taxon>Cuscuteae</taxon>
        <taxon>Cuscuta</taxon>
        <taxon>Cuscuta subgen. Grammica</taxon>
        <taxon>Cuscuta sect. Cleistogrammica</taxon>
    </lineage>
</organism>
<keyword evidence="2" id="KW-1185">Reference proteome</keyword>
<evidence type="ECO:0000313" key="1">
    <source>
        <dbReference type="EMBL" id="VFQ62863.1"/>
    </source>
</evidence>
<dbReference type="EMBL" id="OOIL02000242">
    <property type="protein sequence ID" value="VFQ62863.1"/>
    <property type="molecule type" value="Genomic_DNA"/>
</dbReference>
<name>A0A484KAR7_9ASTE</name>
<reference evidence="1 2" key="1">
    <citation type="submission" date="2018-04" db="EMBL/GenBank/DDBJ databases">
        <authorList>
            <person name="Vogel A."/>
        </authorList>
    </citation>
    <scope>NUCLEOTIDE SEQUENCE [LARGE SCALE GENOMIC DNA]</scope>
</reference>
<sequence>MNLAELSSALTEDHGFCRTTLRLDDWSIVSAYVVVTRLPLHYCFLVFAFAGGVEPAAEPVAKLCYVEPLLNLGSAEFGLNVM</sequence>
<proteinExistence type="predicted"/>
<gene>
    <name evidence="1" type="ORF">CCAM_LOCUS4639</name>
</gene>
<protein>
    <submittedName>
        <fullName evidence="1">Uncharacterized protein</fullName>
    </submittedName>
</protein>